<dbReference type="GO" id="GO:0005524">
    <property type="term" value="F:ATP binding"/>
    <property type="evidence" value="ECO:0007669"/>
    <property type="project" value="UniProtKB-KW"/>
</dbReference>
<dbReference type="AlphaFoldDB" id="B6HWU9"/>
<dbReference type="SMART" id="SM00220">
    <property type="entry name" value="S_TKc"/>
    <property type="match status" value="1"/>
</dbReference>
<dbReference type="BioCyc" id="PCHR:PC24G01590-MONOMER"/>
<dbReference type="eggNOG" id="ENOG502RNZ0">
    <property type="taxonomic scope" value="Eukaryota"/>
</dbReference>
<keyword evidence="6" id="KW-1185">Reference proteome</keyword>
<evidence type="ECO:0000256" key="3">
    <source>
        <dbReference type="ARBA" id="ARBA00022840"/>
    </source>
</evidence>
<dbReference type="PANTHER" id="PTHR24055">
    <property type="entry name" value="MITOGEN-ACTIVATED PROTEIN KINASE"/>
    <property type="match status" value="1"/>
</dbReference>
<keyword evidence="1" id="KW-0418">Kinase</keyword>
<dbReference type="OMA" id="LINEAWS"/>
<evidence type="ECO:0000256" key="1">
    <source>
        <dbReference type="ARBA" id="ARBA00022527"/>
    </source>
</evidence>
<dbReference type="InterPro" id="IPR000719">
    <property type="entry name" value="Prot_kinase_dom"/>
</dbReference>
<keyword evidence="2" id="KW-0547">Nucleotide-binding</keyword>
<dbReference type="Pfam" id="PF00069">
    <property type="entry name" value="Pkinase"/>
    <property type="match status" value="1"/>
</dbReference>
<sequence>MSSLTSGHVLRGACWNYRVLEPVKGDNTHISTVFKAQIVARDSRVVPEVPEWALIKVASPSDQNATKNLQREVLTYRLPDVASAKCFRKMYDVIDDSTIALEWLDTTLAEVEYHPDIRTYSLIGTFLRAAFTGCVVLENHRHVNTDYKPANILLSGIRTDRAIAKVGDLGLVVPVGELFNAQPYAMRAPEVFIGNACTEPSQVWAVAAMLLCWIKPGVLGVWDSPHPLINEAWSMAKIQRLFPHWEIPPPEMVNGDILKVAVNSARSLCKEMPELLAILPFDEETQKVEMPQQLRDLLRFILVPDPKARPSASSVLASREFRRSRMPFEPVMLGHASALQSRPIRMSPAGFTKAKLISVLAIFEQDNSA</sequence>
<gene>
    <name evidence="5" type="ORF">Pc24g01590</name>
    <name evidence="5" type="ORF">PCH_Pc24g01590</name>
</gene>
<evidence type="ECO:0000256" key="2">
    <source>
        <dbReference type="ARBA" id="ARBA00022741"/>
    </source>
</evidence>
<reference evidence="5 6" key="1">
    <citation type="journal article" date="2008" name="Nat. Biotechnol.">
        <title>Genome sequencing and analysis of the filamentous fungus Penicillium chrysogenum.</title>
        <authorList>
            <person name="van den Berg M.A."/>
            <person name="Albang R."/>
            <person name="Albermann K."/>
            <person name="Badger J.H."/>
            <person name="Daran J.-M."/>
            <person name="Driessen A.J.M."/>
            <person name="Garcia-Estrada C."/>
            <person name="Fedorova N.D."/>
            <person name="Harris D.M."/>
            <person name="Heijne W.H.M."/>
            <person name="Joardar V.S."/>
            <person name="Kiel J.A.K.W."/>
            <person name="Kovalchuk A."/>
            <person name="Martin J.F."/>
            <person name="Nierman W.C."/>
            <person name="Nijland J.G."/>
            <person name="Pronk J.T."/>
            <person name="Roubos J.A."/>
            <person name="van der Klei I.J."/>
            <person name="van Peij N.N.M.E."/>
            <person name="Veenhuis M."/>
            <person name="von Doehren H."/>
            <person name="Wagner C."/>
            <person name="Wortman J.R."/>
            <person name="Bovenberg R.A.L."/>
        </authorList>
    </citation>
    <scope>NUCLEOTIDE SEQUENCE [LARGE SCALE GENOMIC DNA]</scope>
    <source>
        <strain evidence="6">ATCC 28089 / DSM 1075 / NRRL 1951 / Wisconsin 54-1255</strain>
    </source>
</reference>
<protein>
    <submittedName>
        <fullName evidence="5">Pc24g01590 protein</fullName>
    </submittedName>
</protein>
<evidence type="ECO:0000313" key="5">
    <source>
        <dbReference type="EMBL" id="CAP87067.1"/>
    </source>
</evidence>
<dbReference type="SUPFAM" id="SSF56112">
    <property type="entry name" value="Protein kinase-like (PK-like)"/>
    <property type="match status" value="1"/>
</dbReference>
<keyword evidence="3" id="KW-0067">ATP-binding</keyword>
<feature type="domain" description="Protein kinase" evidence="4">
    <location>
        <begin position="1"/>
        <end position="322"/>
    </location>
</feature>
<organism evidence="5 6">
    <name type="scientific">Penicillium rubens (strain ATCC 28089 / DSM 1075 / NRRL 1951 / Wisconsin 54-1255)</name>
    <name type="common">Penicillium chrysogenum</name>
    <dbReference type="NCBI Taxonomy" id="500485"/>
    <lineage>
        <taxon>Eukaryota</taxon>
        <taxon>Fungi</taxon>
        <taxon>Dikarya</taxon>
        <taxon>Ascomycota</taxon>
        <taxon>Pezizomycotina</taxon>
        <taxon>Eurotiomycetes</taxon>
        <taxon>Eurotiomycetidae</taxon>
        <taxon>Eurotiales</taxon>
        <taxon>Aspergillaceae</taxon>
        <taxon>Penicillium</taxon>
        <taxon>Penicillium chrysogenum species complex</taxon>
    </lineage>
</organism>
<proteinExistence type="predicted"/>
<dbReference type="GO" id="GO:0004674">
    <property type="term" value="F:protein serine/threonine kinase activity"/>
    <property type="evidence" value="ECO:0007669"/>
    <property type="project" value="UniProtKB-KW"/>
</dbReference>
<keyword evidence="1" id="KW-0808">Transferase</keyword>
<dbReference type="InterPro" id="IPR050117">
    <property type="entry name" value="MAPK"/>
</dbReference>
<dbReference type="HOGENOM" id="CLU_826674_0_0_1"/>
<evidence type="ECO:0000313" key="6">
    <source>
        <dbReference type="Proteomes" id="UP000000724"/>
    </source>
</evidence>
<dbReference type="OrthoDB" id="5979581at2759"/>
<dbReference type="InterPro" id="IPR011009">
    <property type="entry name" value="Kinase-like_dom_sf"/>
</dbReference>
<keyword evidence="1" id="KW-0723">Serine/threonine-protein kinase</keyword>
<accession>B6HWU9</accession>
<dbReference type="Proteomes" id="UP000000724">
    <property type="component" value="Contig Pc00c24"/>
</dbReference>
<dbReference type="VEuPathDB" id="FungiDB:PCH_Pc24g01590"/>
<dbReference type="Gene3D" id="1.10.510.10">
    <property type="entry name" value="Transferase(Phosphotransferase) domain 1"/>
    <property type="match status" value="1"/>
</dbReference>
<dbReference type="EMBL" id="AM920439">
    <property type="protein sequence ID" value="CAP87067.1"/>
    <property type="molecule type" value="Genomic_DNA"/>
</dbReference>
<name>B6HWU9_PENRW</name>
<dbReference type="PROSITE" id="PS50011">
    <property type="entry name" value="PROTEIN_KINASE_DOM"/>
    <property type="match status" value="1"/>
</dbReference>
<evidence type="ECO:0000259" key="4">
    <source>
        <dbReference type="PROSITE" id="PS50011"/>
    </source>
</evidence>
<dbReference type="STRING" id="500485.B6HWU9"/>